<dbReference type="Proteomes" id="UP000571950">
    <property type="component" value="Unassembled WGS sequence"/>
</dbReference>
<protein>
    <recommendedName>
        <fullName evidence="3">DUF1828 domain-containing protein</fullName>
    </recommendedName>
</protein>
<dbReference type="EMBL" id="JACIDT010000022">
    <property type="protein sequence ID" value="MBB3928290.1"/>
    <property type="molecule type" value="Genomic_DNA"/>
</dbReference>
<name>A0A7W6FRQ4_9SPHN</name>
<dbReference type="AlphaFoldDB" id="A0A7W6FRQ4"/>
<evidence type="ECO:0000313" key="2">
    <source>
        <dbReference type="Proteomes" id="UP000571950"/>
    </source>
</evidence>
<dbReference type="RefSeq" id="WP_188073576.1">
    <property type="nucleotide sequence ID" value="NZ_BSPS01000177.1"/>
</dbReference>
<gene>
    <name evidence="1" type="ORF">GGR43_004034</name>
</gene>
<comment type="caution">
    <text evidence="1">The sequence shown here is derived from an EMBL/GenBank/DDBJ whole genome shotgun (WGS) entry which is preliminary data.</text>
</comment>
<evidence type="ECO:0008006" key="3">
    <source>
        <dbReference type="Google" id="ProtNLM"/>
    </source>
</evidence>
<sequence>MLIETVKSALAGWPAPKAFGARVVVPTQCITSGGEIIHVVVEGGNDSFVVHDDGAAIRIFEDAGADLKTAPKMVASLLRDRGLNVHKGTGVISSPRVTLPQLAATIAVVANAARESSDHLLHRWKPVVRKKFKEAVQDLLEHEYPKRWAHDRAVVGHSNKKHTFDFSISLGDDRQLLFDAVVPDQSAISSAVVRHLDVAKAHDPKIVQQIVYDDRVEWKSSDLNLLNMSGAVILPFASAKQAIDKLAA</sequence>
<proteinExistence type="predicted"/>
<evidence type="ECO:0000313" key="1">
    <source>
        <dbReference type="EMBL" id="MBB3928290.1"/>
    </source>
</evidence>
<accession>A0A7W6FRQ4</accession>
<keyword evidence="2" id="KW-1185">Reference proteome</keyword>
<reference evidence="1 2" key="1">
    <citation type="submission" date="2020-08" db="EMBL/GenBank/DDBJ databases">
        <title>Genomic Encyclopedia of Type Strains, Phase IV (KMG-IV): sequencing the most valuable type-strain genomes for metagenomic binning, comparative biology and taxonomic classification.</title>
        <authorList>
            <person name="Goeker M."/>
        </authorList>
    </citation>
    <scope>NUCLEOTIDE SEQUENCE [LARGE SCALE GENOMIC DNA]</scope>
    <source>
        <strain evidence="1 2">DSM 26189</strain>
    </source>
</reference>
<organism evidence="1 2">
    <name type="scientific">Sphingobium jiangsuense</name>
    <dbReference type="NCBI Taxonomy" id="870476"/>
    <lineage>
        <taxon>Bacteria</taxon>
        <taxon>Pseudomonadati</taxon>
        <taxon>Pseudomonadota</taxon>
        <taxon>Alphaproteobacteria</taxon>
        <taxon>Sphingomonadales</taxon>
        <taxon>Sphingomonadaceae</taxon>
        <taxon>Sphingobium</taxon>
    </lineage>
</organism>